<dbReference type="Gene3D" id="3.30.70.270">
    <property type="match status" value="1"/>
</dbReference>
<reference evidence="3 4" key="1">
    <citation type="submission" date="2017-03" db="EMBL/GenBank/DDBJ databases">
        <title>New species Polynucleobacter sp. MWH-EgelM1-30-B4.</title>
        <authorList>
            <person name="Hahn M.W."/>
        </authorList>
    </citation>
    <scope>NUCLEOTIDE SEQUENCE [LARGE SCALE GENOMIC DNA]</scope>
    <source>
        <strain evidence="3 4">MWH-EgelM1-30-B4</strain>
    </source>
</reference>
<dbReference type="PANTHER" id="PTHR46663">
    <property type="entry name" value="DIGUANYLATE CYCLASE DGCT-RELATED"/>
    <property type="match status" value="1"/>
</dbReference>
<evidence type="ECO:0000259" key="2">
    <source>
        <dbReference type="PROSITE" id="PS50887"/>
    </source>
</evidence>
<evidence type="ECO:0000313" key="3">
    <source>
        <dbReference type="EMBL" id="OWF65911.1"/>
    </source>
</evidence>
<name>A0A210RY56_9BURK</name>
<dbReference type="InterPro" id="IPR029787">
    <property type="entry name" value="Nucleotide_cyclase"/>
</dbReference>
<dbReference type="SMART" id="SM00267">
    <property type="entry name" value="GGDEF"/>
    <property type="match status" value="1"/>
</dbReference>
<dbReference type="RefSeq" id="WP_087910144.1">
    <property type="nucleotide sequence ID" value="NZ_NAIA01000003.1"/>
</dbReference>
<dbReference type="AlphaFoldDB" id="A0A210RY56"/>
<dbReference type="Pfam" id="PF00990">
    <property type="entry name" value="GGDEF"/>
    <property type="match status" value="1"/>
</dbReference>
<dbReference type="Proteomes" id="UP000196880">
    <property type="component" value="Unassembled WGS sequence"/>
</dbReference>
<dbReference type="GO" id="GO:0003824">
    <property type="term" value="F:catalytic activity"/>
    <property type="evidence" value="ECO:0007669"/>
    <property type="project" value="UniProtKB-ARBA"/>
</dbReference>
<dbReference type="SUPFAM" id="SSF55073">
    <property type="entry name" value="Nucleotide cyclase"/>
    <property type="match status" value="1"/>
</dbReference>
<dbReference type="FunFam" id="3.30.70.270:FF:000001">
    <property type="entry name" value="Diguanylate cyclase domain protein"/>
    <property type="match status" value="1"/>
</dbReference>
<dbReference type="InterPro" id="IPR052163">
    <property type="entry name" value="DGC-Regulatory_Protein"/>
</dbReference>
<keyword evidence="1" id="KW-1133">Transmembrane helix</keyword>
<keyword evidence="1" id="KW-0812">Transmembrane</keyword>
<organism evidence="3 4">
    <name type="scientific">Polynucleobacter hirudinilacicola</name>
    <dbReference type="NCBI Taxonomy" id="1743166"/>
    <lineage>
        <taxon>Bacteria</taxon>
        <taxon>Pseudomonadati</taxon>
        <taxon>Pseudomonadota</taxon>
        <taxon>Betaproteobacteria</taxon>
        <taxon>Burkholderiales</taxon>
        <taxon>Burkholderiaceae</taxon>
        <taxon>Polynucleobacter</taxon>
    </lineage>
</organism>
<dbReference type="NCBIfam" id="TIGR00254">
    <property type="entry name" value="GGDEF"/>
    <property type="match status" value="1"/>
</dbReference>
<feature type="domain" description="GGDEF" evidence="2">
    <location>
        <begin position="251"/>
        <end position="384"/>
    </location>
</feature>
<accession>A0A210RY56</accession>
<keyword evidence="4" id="KW-1185">Reference proteome</keyword>
<dbReference type="PANTHER" id="PTHR46663:SF2">
    <property type="entry name" value="GGDEF DOMAIN-CONTAINING PROTEIN"/>
    <property type="match status" value="1"/>
</dbReference>
<dbReference type="OrthoDB" id="9812260at2"/>
<dbReference type="CDD" id="cd01949">
    <property type="entry name" value="GGDEF"/>
    <property type="match status" value="1"/>
</dbReference>
<dbReference type="InterPro" id="IPR043128">
    <property type="entry name" value="Rev_trsase/Diguanyl_cyclase"/>
</dbReference>
<dbReference type="EMBL" id="NAIA01000003">
    <property type="protein sequence ID" value="OWF65911.1"/>
    <property type="molecule type" value="Genomic_DNA"/>
</dbReference>
<gene>
    <name evidence="3" type="ORF">B6A14_09140</name>
</gene>
<keyword evidence="1" id="KW-0472">Membrane</keyword>
<feature type="transmembrane region" description="Helical" evidence="1">
    <location>
        <begin position="12"/>
        <end position="38"/>
    </location>
</feature>
<feature type="transmembrane region" description="Helical" evidence="1">
    <location>
        <begin position="177"/>
        <end position="196"/>
    </location>
</feature>
<dbReference type="InterPro" id="IPR000160">
    <property type="entry name" value="GGDEF_dom"/>
</dbReference>
<dbReference type="PROSITE" id="PS50887">
    <property type="entry name" value="GGDEF"/>
    <property type="match status" value="1"/>
</dbReference>
<evidence type="ECO:0000313" key="4">
    <source>
        <dbReference type="Proteomes" id="UP000196880"/>
    </source>
</evidence>
<proteinExistence type="predicted"/>
<comment type="caution">
    <text evidence="3">The sequence shown here is derived from an EMBL/GenBank/DDBJ whole genome shotgun (WGS) entry which is preliminary data.</text>
</comment>
<sequence length="392" mass="43591">MRIERRRSASQIALPKVIYSIAGLVLILMILTSVWTYYSINNLLRVTQDRREHALIKGIAVAVSDPIVTRDYTELESRLVDTLANENMLAVAITDSKGNVILNLAKSKTNPGESNLVFDQTFINPPLNTSSDLVKTQDGGVVTLWYKVRAGVVLGWLRIEMSTQTEDQILNTLQRNITLSVALVFLALISIIIVIMRRFFRVIEAGENALIESNDLLANAAYIDELTKLPNRSALIPLLEQAISSCHQQGGLLAVCFLDLDGFKLVNDRLGHTAGDEVLIEVAQRLRATIRGDDAVMRLGGDEFVLLLGGIQTQQESHYLLRRVLTALQKPIRLPHDKVTIGASIGVTLYPFDNSSPAEMVEHADEAMYEAKKQGKNSWHFHKNMPPVENKS</sequence>
<evidence type="ECO:0000256" key="1">
    <source>
        <dbReference type="SAM" id="Phobius"/>
    </source>
</evidence>
<protein>
    <recommendedName>
        <fullName evidence="2">GGDEF domain-containing protein</fullName>
    </recommendedName>
</protein>